<reference evidence="6 7" key="1">
    <citation type="journal article" date="2016" name="Nat. Commun.">
        <title>Thousands of microbial genomes shed light on interconnected biogeochemical processes in an aquifer system.</title>
        <authorList>
            <person name="Anantharaman K."/>
            <person name="Brown C.T."/>
            <person name="Hug L.A."/>
            <person name="Sharon I."/>
            <person name="Castelle C.J."/>
            <person name="Probst A.J."/>
            <person name="Thomas B.C."/>
            <person name="Singh A."/>
            <person name="Wilkins M.J."/>
            <person name="Karaoz U."/>
            <person name="Brodie E.L."/>
            <person name="Williams K.H."/>
            <person name="Hubbard S.S."/>
            <person name="Banfield J.F."/>
        </authorList>
    </citation>
    <scope>NUCLEOTIDE SEQUENCE [LARGE SCALE GENOMIC DNA]</scope>
</reference>
<evidence type="ECO:0000256" key="4">
    <source>
        <dbReference type="ARBA" id="ARBA00022989"/>
    </source>
</evidence>
<keyword evidence="5" id="KW-0472">Membrane</keyword>
<evidence type="ECO:0000256" key="5">
    <source>
        <dbReference type="ARBA" id="ARBA00023136"/>
    </source>
</evidence>
<dbReference type="SUPFAM" id="SSF140478">
    <property type="entry name" value="LemA-like"/>
    <property type="match status" value="1"/>
</dbReference>
<dbReference type="InterPro" id="IPR023353">
    <property type="entry name" value="LemA-like_dom_sf"/>
</dbReference>
<keyword evidence="3" id="KW-0812">Transmembrane</keyword>
<comment type="subcellular location">
    <subcellularLocation>
        <location evidence="1">Membrane</location>
        <topology evidence="1">Single-pass membrane protein</topology>
    </subcellularLocation>
</comment>
<evidence type="ECO:0008006" key="8">
    <source>
        <dbReference type="Google" id="ProtNLM"/>
    </source>
</evidence>
<keyword evidence="4" id="KW-1133">Transmembrane helix</keyword>
<proteinExistence type="inferred from homology"/>
<evidence type="ECO:0000313" key="6">
    <source>
        <dbReference type="EMBL" id="OGC45091.1"/>
    </source>
</evidence>
<evidence type="ECO:0000256" key="2">
    <source>
        <dbReference type="ARBA" id="ARBA00008854"/>
    </source>
</evidence>
<gene>
    <name evidence="6" type="ORF">A2V49_00305</name>
</gene>
<organism evidence="6 7">
    <name type="scientific">candidate division WWE3 bacterium RBG_19FT_COMBO_34_6</name>
    <dbReference type="NCBI Taxonomy" id="1802612"/>
    <lineage>
        <taxon>Bacteria</taxon>
        <taxon>Katanobacteria</taxon>
    </lineage>
</organism>
<name>A0A1F4UJF4_UNCKA</name>
<dbReference type="Gene3D" id="1.20.1440.20">
    <property type="entry name" value="LemA-like domain"/>
    <property type="match status" value="1"/>
</dbReference>
<dbReference type="EMBL" id="MEUV01000053">
    <property type="protein sequence ID" value="OGC45091.1"/>
    <property type="molecule type" value="Genomic_DNA"/>
</dbReference>
<sequence length="184" mass="20839">MSPLLLLIIIIGALVFYVISIYNSFQTIAVRIQEAWSQIDVQLKRRIDLIPNIVETVKGYAKHEKEVFENVTKARSALMSAQGPKQVGEADTALTGALKSLFAIAEAYPELKAQEGFLNLQKELSDTEDKVAYSRQFYNSVVKEFNQKIMVFPTNIIAGFFKFTAKEFFEATETEREAVKVNFQ</sequence>
<dbReference type="InterPro" id="IPR007156">
    <property type="entry name" value="MamQ_LemA"/>
</dbReference>
<dbReference type="GO" id="GO:0016020">
    <property type="term" value="C:membrane"/>
    <property type="evidence" value="ECO:0007669"/>
    <property type="project" value="UniProtKB-SubCell"/>
</dbReference>
<dbReference type="Proteomes" id="UP000178615">
    <property type="component" value="Unassembled WGS sequence"/>
</dbReference>
<comment type="similarity">
    <text evidence="2">Belongs to the LemA family.</text>
</comment>
<evidence type="ECO:0000313" key="7">
    <source>
        <dbReference type="Proteomes" id="UP000178615"/>
    </source>
</evidence>
<protein>
    <recommendedName>
        <fullName evidence="8">LemA family protein</fullName>
    </recommendedName>
</protein>
<dbReference type="Pfam" id="PF04011">
    <property type="entry name" value="LemA"/>
    <property type="match status" value="1"/>
</dbReference>
<accession>A0A1F4UJF4</accession>
<evidence type="ECO:0000256" key="3">
    <source>
        <dbReference type="ARBA" id="ARBA00022692"/>
    </source>
</evidence>
<dbReference type="AlphaFoldDB" id="A0A1F4UJF4"/>
<evidence type="ECO:0000256" key="1">
    <source>
        <dbReference type="ARBA" id="ARBA00004167"/>
    </source>
</evidence>
<dbReference type="PANTHER" id="PTHR34478:SF2">
    <property type="entry name" value="MEMBRANE PROTEIN"/>
    <property type="match status" value="1"/>
</dbReference>
<dbReference type="PANTHER" id="PTHR34478">
    <property type="entry name" value="PROTEIN LEMA"/>
    <property type="match status" value="1"/>
</dbReference>
<comment type="caution">
    <text evidence="6">The sequence shown here is derived from an EMBL/GenBank/DDBJ whole genome shotgun (WGS) entry which is preliminary data.</text>
</comment>